<dbReference type="Gene3D" id="3.30.950.10">
    <property type="entry name" value="Methyltransferase, Cobalt-precorrin-4 Transmethylase, Domain 2"/>
    <property type="match status" value="1"/>
</dbReference>
<evidence type="ECO:0000259" key="6">
    <source>
        <dbReference type="Pfam" id="PF00590"/>
    </source>
</evidence>
<dbReference type="GO" id="GO:0032259">
    <property type="term" value="P:methylation"/>
    <property type="evidence" value="ECO:0007669"/>
    <property type="project" value="UniProtKB-KW"/>
</dbReference>
<evidence type="ECO:0000256" key="3">
    <source>
        <dbReference type="ARBA" id="ARBA00022603"/>
    </source>
</evidence>
<protein>
    <submittedName>
        <fullName evidence="7">Unannotated protein</fullName>
    </submittedName>
</protein>
<dbReference type="Pfam" id="PF00590">
    <property type="entry name" value="TP_methylase"/>
    <property type="match status" value="1"/>
</dbReference>
<dbReference type="PROSITE" id="PS01296">
    <property type="entry name" value="RSMI"/>
    <property type="match status" value="1"/>
</dbReference>
<evidence type="ECO:0000313" key="7">
    <source>
        <dbReference type="EMBL" id="CAB4553103.1"/>
    </source>
</evidence>
<dbReference type="HAMAP" id="MF_01877">
    <property type="entry name" value="16SrRNA_methyltr_I"/>
    <property type="match status" value="1"/>
</dbReference>
<evidence type="ECO:0000256" key="2">
    <source>
        <dbReference type="ARBA" id="ARBA00022552"/>
    </source>
</evidence>
<feature type="domain" description="Tetrapyrrole methylase" evidence="6">
    <location>
        <begin position="15"/>
        <end position="215"/>
    </location>
</feature>
<keyword evidence="3" id="KW-0489">Methyltransferase</keyword>
<proteinExistence type="inferred from homology"/>
<dbReference type="InterPro" id="IPR000878">
    <property type="entry name" value="4pyrrol_Mease"/>
</dbReference>
<dbReference type="FunFam" id="3.30.950.10:FF:000002">
    <property type="entry name" value="Ribosomal RNA small subunit methyltransferase I"/>
    <property type="match status" value="1"/>
</dbReference>
<dbReference type="GO" id="GO:0008168">
    <property type="term" value="F:methyltransferase activity"/>
    <property type="evidence" value="ECO:0007669"/>
    <property type="project" value="UniProtKB-KW"/>
</dbReference>
<dbReference type="SUPFAM" id="SSF53790">
    <property type="entry name" value="Tetrapyrrole methylase"/>
    <property type="match status" value="1"/>
</dbReference>
<dbReference type="InterPro" id="IPR014777">
    <property type="entry name" value="4pyrrole_Mease_sub1"/>
</dbReference>
<keyword evidence="2" id="KW-0698">rRNA processing</keyword>
<dbReference type="Gene3D" id="3.40.1010.10">
    <property type="entry name" value="Cobalt-precorrin-4 Transmethylase, Domain 1"/>
    <property type="match status" value="1"/>
</dbReference>
<dbReference type="PIRSF" id="PIRSF005917">
    <property type="entry name" value="MTase_YraL"/>
    <property type="match status" value="1"/>
</dbReference>
<evidence type="ECO:0000256" key="5">
    <source>
        <dbReference type="ARBA" id="ARBA00022691"/>
    </source>
</evidence>
<dbReference type="PANTHER" id="PTHR46111:SF1">
    <property type="entry name" value="RIBOSOMAL RNA SMALL SUBUNIT METHYLTRANSFERASE I"/>
    <property type="match status" value="1"/>
</dbReference>
<dbReference type="InterPro" id="IPR008189">
    <property type="entry name" value="rRNA_ssu_MeTfrase_I"/>
</dbReference>
<gene>
    <name evidence="7" type="ORF">UFOPK1572_00310</name>
</gene>
<dbReference type="CDD" id="cd11648">
    <property type="entry name" value="RsmI"/>
    <property type="match status" value="1"/>
</dbReference>
<evidence type="ECO:0000256" key="1">
    <source>
        <dbReference type="ARBA" id="ARBA00022490"/>
    </source>
</evidence>
<keyword evidence="4" id="KW-0808">Transferase</keyword>
<dbReference type="GO" id="GO:0006364">
    <property type="term" value="P:rRNA processing"/>
    <property type="evidence" value="ECO:0007669"/>
    <property type="project" value="UniProtKB-KW"/>
</dbReference>
<accession>A0A6J6CSF9</accession>
<organism evidence="7">
    <name type="scientific">freshwater metagenome</name>
    <dbReference type="NCBI Taxonomy" id="449393"/>
    <lineage>
        <taxon>unclassified sequences</taxon>
        <taxon>metagenomes</taxon>
        <taxon>ecological metagenomes</taxon>
    </lineage>
</organism>
<dbReference type="AlphaFoldDB" id="A0A6J6CSF9"/>
<dbReference type="InterPro" id="IPR035996">
    <property type="entry name" value="4pyrrol_Methylase_sf"/>
</dbReference>
<dbReference type="InterPro" id="IPR018063">
    <property type="entry name" value="SAM_MeTrfase_RsmI_CS"/>
</dbReference>
<reference evidence="7" key="1">
    <citation type="submission" date="2020-05" db="EMBL/GenBank/DDBJ databases">
        <authorList>
            <person name="Chiriac C."/>
            <person name="Salcher M."/>
            <person name="Ghai R."/>
            <person name="Kavagutti S V."/>
        </authorList>
    </citation>
    <scope>NUCLEOTIDE SEQUENCE</scope>
</reference>
<dbReference type="PANTHER" id="PTHR46111">
    <property type="entry name" value="RIBOSOMAL RNA SMALL SUBUNIT METHYLTRANSFERASE I"/>
    <property type="match status" value="1"/>
</dbReference>
<dbReference type="InterPro" id="IPR014776">
    <property type="entry name" value="4pyrrole_Mease_sub2"/>
</dbReference>
<name>A0A6J6CSF9_9ZZZZ</name>
<dbReference type="NCBIfam" id="TIGR00096">
    <property type="entry name" value="16S rRNA (cytidine(1402)-2'-O)-methyltransferase"/>
    <property type="match status" value="1"/>
</dbReference>
<keyword evidence="1" id="KW-0963">Cytoplasm</keyword>
<keyword evidence="5" id="KW-0949">S-adenosyl-L-methionine</keyword>
<dbReference type="EMBL" id="CAEZTC010000024">
    <property type="protein sequence ID" value="CAB4553103.1"/>
    <property type="molecule type" value="Genomic_DNA"/>
</dbReference>
<evidence type="ECO:0000256" key="4">
    <source>
        <dbReference type="ARBA" id="ARBA00022679"/>
    </source>
</evidence>
<sequence length="286" mass="31112">MSTINESSSTVHHGLWLVATPIGNLDDISPRSVSVLRASPIVCCEDTRRSGSLLKHIGARPERLLVTNEHTEHDVIATVLEYLANNITVSLISDAGTPGISDPGEQLVAAVHAAGHKVYATPGPAAFVMAAAISGLPTTRIAFDGFLPRAGAARRERLTEIARERRTTVLYEAPHRLERTLVDLASTCDPTRTIVLARELTKLHEDLWRGTLEDALVHVRTIEPRGEYAIVIAPYQADVVEVTDTDIIDELTQRIQSGLTTRDAINEVTDALGVPRKRVYTLAVAL</sequence>